<evidence type="ECO:0000256" key="2">
    <source>
        <dbReference type="SAM" id="Phobius"/>
    </source>
</evidence>
<reference evidence="3" key="1">
    <citation type="journal article" date="2020" name="Nature">
        <title>Giant virus diversity and host interactions through global metagenomics.</title>
        <authorList>
            <person name="Schulz F."/>
            <person name="Roux S."/>
            <person name="Paez-Espino D."/>
            <person name="Jungbluth S."/>
            <person name="Walsh D.A."/>
            <person name="Denef V.J."/>
            <person name="McMahon K.D."/>
            <person name="Konstantinidis K.T."/>
            <person name="Eloe-Fadrosh E.A."/>
            <person name="Kyrpides N.C."/>
            <person name="Woyke T."/>
        </authorList>
    </citation>
    <scope>NUCLEOTIDE SEQUENCE</scope>
    <source>
        <strain evidence="3">GVMAG-M-3300021120-1</strain>
    </source>
</reference>
<dbReference type="AlphaFoldDB" id="A0A6C0CIL0"/>
<name>A0A6C0CIL0_9ZZZZ</name>
<keyword evidence="2" id="KW-0812">Transmembrane</keyword>
<dbReference type="EMBL" id="MN739416">
    <property type="protein sequence ID" value="QHT03710.1"/>
    <property type="molecule type" value="Genomic_DNA"/>
</dbReference>
<sequence>MLDLSHPTMQTVISLVAIGLAAWILYRIITPREGFAKEFVDNSNEEKTEKTRASSYKQETNSFKPTLPPPEPIPGILTPYRVNMFQSYVPA</sequence>
<evidence type="ECO:0000313" key="3">
    <source>
        <dbReference type="EMBL" id="QHT03710.1"/>
    </source>
</evidence>
<evidence type="ECO:0000256" key="1">
    <source>
        <dbReference type="SAM" id="MobiDB-lite"/>
    </source>
</evidence>
<feature type="region of interest" description="Disordered" evidence="1">
    <location>
        <begin position="43"/>
        <end position="74"/>
    </location>
</feature>
<keyword evidence="2" id="KW-0472">Membrane</keyword>
<protein>
    <submittedName>
        <fullName evidence="3">Uncharacterized protein</fullName>
    </submittedName>
</protein>
<accession>A0A6C0CIL0</accession>
<keyword evidence="2" id="KW-1133">Transmembrane helix</keyword>
<feature type="compositionally biased region" description="Basic and acidic residues" evidence="1">
    <location>
        <begin position="43"/>
        <end position="52"/>
    </location>
</feature>
<feature type="compositionally biased region" description="Polar residues" evidence="1">
    <location>
        <begin position="53"/>
        <end position="64"/>
    </location>
</feature>
<proteinExistence type="predicted"/>
<organism evidence="3">
    <name type="scientific">viral metagenome</name>
    <dbReference type="NCBI Taxonomy" id="1070528"/>
    <lineage>
        <taxon>unclassified sequences</taxon>
        <taxon>metagenomes</taxon>
        <taxon>organismal metagenomes</taxon>
    </lineage>
</organism>
<feature type="transmembrane region" description="Helical" evidence="2">
    <location>
        <begin position="12"/>
        <end position="29"/>
    </location>
</feature>